<evidence type="ECO:0000313" key="2">
    <source>
        <dbReference type="Proteomes" id="UP000440304"/>
    </source>
</evidence>
<gene>
    <name evidence="1" type="ORF">GR156_08805</name>
</gene>
<organism evidence="1 2">
    <name type="scientific">Shinella zoogloeoides</name>
    <name type="common">Crabtreella saccharophila</name>
    <dbReference type="NCBI Taxonomy" id="352475"/>
    <lineage>
        <taxon>Bacteria</taxon>
        <taxon>Pseudomonadati</taxon>
        <taxon>Pseudomonadota</taxon>
        <taxon>Alphaproteobacteria</taxon>
        <taxon>Hyphomicrobiales</taxon>
        <taxon>Rhizobiaceae</taxon>
        <taxon>Shinella</taxon>
    </lineage>
</organism>
<sequence>MMVHDKSFDDSMRPDLLSHYKPLGIRALVAACSIKAERSARGEPSILLHHAPEFHDVPDWDEPSIAFIR</sequence>
<dbReference type="OrthoDB" id="8385924at2"/>
<evidence type="ECO:0000313" key="1">
    <source>
        <dbReference type="EMBL" id="MXO00398.1"/>
    </source>
</evidence>
<proteinExistence type="predicted"/>
<dbReference type="EMBL" id="WUML01000005">
    <property type="protein sequence ID" value="MXO00398.1"/>
    <property type="molecule type" value="Genomic_DNA"/>
</dbReference>
<comment type="caution">
    <text evidence="1">The sequence shown here is derived from an EMBL/GenBank/DDBJ whole genome shotgun (WGS) entry which is preliminary data.</text>
</comment>
<accession>A0A6N8TGT0</accession>
<dbReference type="RefSeq" id="WP_160785794.1">
    <property type="nucleotide sequence ID" value="NZ_CP086611.1"/>
</dbReference>
<dbReference type="Proteomes" id="UP000440304">
    <property type="component" value="Unassembled WGS sequence"/>
</dbReference>
<dbReference type="AlphaFoldDB" id="A0A6N8TGT0"/>
<name>A0A6N8TGT0_SHIZO</name>
<reference evidence="1 2" key="1">
    <citation type="submission" date="2019-12" db="EMBL/GenBank/DDBJ databases">
        <title>Shinella granuli gen. nov., sp. nov., and proposal of the reclassification of Zoogloea ramigera ATCC 19623 as Shinella zoogloeoides sp. nov.</title>
        <authorList>
            <person name="Gao J."/>
        </authorList>
    </citation>
    <scope>NUCLEOTIDE SEQUENCE [LARGE SCALE GENOMIC DNA]</scope>
    <source>
        <strain evidence="1 2">DSM 287</strain>
    </source>
</reference>
<protein>
    <submittedName>
        <fullName evidence="1">Uncharacterized protein</fullName>
    </submittedName>
</protein>